<dbReference type="Pfam" id="PF08487">
    <property type="entry name" value="VIT"/>
    <property type="match status" value="1"/>
</dbReference>
<evidence type="ECO:0000256" key="1">
    <source>
        <dbReference type="SAM" id="MobiDB-lite"/>
    </source>
</evidence>
<dbReference type="Pfam" id="PF09906">
    <property type="entry name" value="DUF2135"/>
    <property type="match status" value="1"/>
</dbReference>
<feature type="domain" description="VIT" evidence="2">
    <location>
        <begin position="24"/>
        <end position="152"/>
    </location>
</feature>
<keyword evidence="4" id="KW-1185">Reference proteome</keyword>
<dbReference type="SMART" id="SM00609">
    <property type="entry name" value="VIT"/>
    <property type="match status" value="1"/>
</dbReference>
<dbReference type="InterPro" id="IPR011990">
    <property type="entry name" value="TPR-like_helical_dom_sf"/>
</dbReference>
<organism evidence="3 4">
    <name type="scientific">Lysobacter stagni</name>
    <dbReference type="NCBI Taxonomy" id="3045172"/>
    <lineage>
        <taxon>Bacteria</taxon>
        <taxon>Pseudomonadati</taxon>
        <taxon>Pseudomonadota</taxon>
        <taxon>Gammaproteobacteria</taxon>
        <taxon>Lysobacterales</taxon>
        <taxon>Lysobacteraceae</taxon>
        <taxon>Lysobacter</taxon>
    </lineage>
</organism>
<feature type="compositionally biased region" description="Basic and acidic residues" evidence="1">
    <location>
        <begin position="613"/>
        <end position="623"/>
    </location>
</feature>
<accession>A0ABT6XJ15</accession>
<dbReference type="RefSeq" id="WP_283213419.1">
    <property type="nucleotide sequence ID" value="NZ_JASGBI010000001.1"/>
</dbReference>
<feature type="compositionally biased region" description="Low complexity" evidence="1">
    <location>
        <begin position="595"/>
        <end position="612"/>
    </location>
</feature>
<feature type="region of interest" description="Disordered" evidence="1">
    <location>
        <begin position="579"/>
        <end position="632"/>
    </location>
</feature>
<sequence>MCAMLALAAFAAGAQTRAPVRVAPPLMSTMGATAEKPIGLRSARIAVHVDGGMARTSVDLVFHNPNDRRLEGELQFPLLPGQQITGFALDIDGVMRPAVPVPKDKGRETFEAIERKRVDPALLEQTAGNQFRLRVYPVPAQGERRVQLVFSEPMQRGTDGWRLRLPLQFAAGLAAVDLRVTGGEPRIDGTFGPVVLRRKGGGFEGQLQRNQFRADSELALQFAVATEARSYTQAFEGEHYFFAEVPLQGTPAPRALPKVIGLLWDSSASGRKRDHAGELAVLERYFQAAADVEVRLIRLRDRAEPVERFVVHGGQWADLRRSLQATVYDGATDPGGWTPQADVGEYLLVSDGLFNYGQRHFPELKPGQRLYALNSVGAASDDARLSALVEAHEGRVIAWKGAADAARAAADLLQDAPHLVAMEGLGATDLVSASRYPQDGLLRIAGRLSEPSATIGLQVFDNGRTRRIDVPVASRGEEGTLAAHLWAEYSIRALQSDRAANRTAIGRIGQRFGIVTPETSLIVLEAIEDYVEHDIVPPAEYRAQFDALKAQRRAQEGVSQQTHLDEIAEQYTQRIEWWSRKWPKNNPPKPEQDRGPATGGAAPIPAPAAMMADAERVRSEEQAAQRASADEATLDRIEVTGARMEAAAAAAEEARVGAEAQTNTIALQPWEPDSPYARRLRQAAPEQVYAQYLDERDSYADSPAFYLDVADILFQKKQPELALRVLSNLAELDLENRHLLRVLGYRLMQADQPSLAVPVLERVLLISEEEPQSFRDLGLAYAADRRQQQAIDALYEVVRRQWDGRFGGVAQIALAELNAIVANAKPALDTGRIDPRLLKNLPVGLRTVLSWDSDNSDMDLWVTDPNGEKCYYSNRSTYQGGRLSEDFTGGYGPEEFVLRDPKPGKYKVQAHYFGDRQQVVTGATTLSLWLSTGFGTPRQKDQRITLRLEGRSDSVLVGEFEVK</sequence>
<gene>
    <name evidence="3" type="ORF">QLQ15_14210</name>
</gene>
<dbReference type="InterPro" id="IPR013694">
    <property type="entry name" value="VIT"/>
</dbReference>
<proteinExistence type="predicted"/>
<evidence type="ECO:0000313" key="4">
    <source>
        <dbReference type="Proteomes" id="UP001321580"/>
    </source>
</evidence>
<evidence type="ECO:0000313" key="3">
    <source>
        <dbReference type="EMBL" id="MDI9240064.1"/>
    </source>
</evidence>
<dbReference type="InterPro" id="IPR019220">
    <property type="entry name" value="DUF2135"/>
</dbReference>
<dbReference type="EMBL" id="JASGBI010000001">
    <property type="protein sequence ID" value="MDI9240064.1"/>
    <property type="molecule type" value="Genomic_DNA"/>
</dbReference>
<dbReference type="SUPFAM" id="SSF48452">
    <property type="entry name" value="TPR-like"/>
    <property type="match status" value="1"/>
</dbReference>
<name>A0ABT6XJ15_9GAMM</name>
<comment type="caution">
    <text evidence="3">The sequence shown here is derived from an EMBL/GenBank/DDBJ whole genome shotgun (WGS) entry which is preliminary data.</text>
</comment>
<reference evidence="3 4" key="1">
    <citation type="submission" date="2023-05" db="EMBL/GenBank/DDBJ databases">
        <title>Lysobacter sp. strain LF1 Genome sequencing and assembly.</title>
        <authorList>
            <person name="Jung Y."/>
        </authorList>
    </citation>
    <scope>NUCLEOTIDE SEQUENCE [LARGE SCALE GENOMIC DNA]</scope>
    <source>
        <strain evidence="3 4">LF1</strain>
    </source>
</reference>
<dbReference type="PROSITE" id="PS51468">
    <property type="entry name" value="VIT"/>
    <property type="match status" value="1"/>
</dbReference>
<dbReference type="Gene3D" id="2.60.120.380">
    <property type="match status" value="1"/>
</dbReference>
<evidence type="ECO:0000259" key="2">
    <source>
        <dbReference type="PROSITE" id="PS51468"/>
    </source>
</evidence>
<protein>
    <submittedName>
        <fullName evidence="3">VIT domain-containing protein</fullName>
    </submittedName>
</protein>
<dbReference type="Proteomes" id="UP001321580">
    <property type="component" value="Unassembled WGS sequence"/>
</dbReference>
<dbReference type="Gene3D" id="1.25.40.10">
    <property type="entry name" value="Tetratricopeptide repeat domain"/>
    <property type="match status" value="1"/>
</dbReference>